<organism evidence="5 6">
    <name type="scientific">Stephania yunnanensis</name>
    <dbReference type="NCBI Taxonomy" id="152371"/>
    <lineage>
        <taxon>Eukaryota</taxon>
        <taxon>Viridiplantae</taxon>
        <taxon>Streptophyta</taxon>
        <taxon>Embryophyta</taxon>
        <taxon>Tracheophyta</taxon>
        <taxon>Spermatophyta</taxon>
        <taxon>Magnoliopsida</taxon>
        <taxon>Ranunculales</taxon>
        <taxon>Menispermaceae</taxon>
        <taxon>Menispermoideae</taxon>
        <taxon>Cissampelideae</taxon>
        <taxon>Stephania</taxon>
    </lineage>
</organism>
<dbReference type="SUPFAM" id="SSF53756">
    <property type="entry name" value="UDP-Glycosyltransferase/glycogen phosphorylase"/>
    <property type="match status" value="1"/>
</dbReference>
<dbReference type="InterPro" id="IPR035595">
    <property type="entry name" value="UDP_glycos_trans_CS"/>
</dbReference>
<gene>
    <name evidence="5" type="ORF">Syun_004708</name>
</gene>
<dbReference type="CDD" id="cd03784">
    <property type="entry name" value="GT1_Gtf-like"/>
    <property type="match status" value="1"/>
</dbReference>
<evidence type="ECO:0000256" key="1">
    <source>
        <dbReference type="ARBA" id="ARBA00009995"/>
    </source>
</evidence>
<keyword evidence="6" id="KW-1185">Reference proteome</keyword>
<dbReference type="FunFam" id="3.40.50.2000:FF:000019">
    <property type="entry name" value="Glycosyltransferase"/>
    <property type="match status" value="1"/>
</dbReference>
<dbReference type="PANTHER" id="PTHR11926">
    <property type="entry name" value="GLUCOSYL/GLUCURONOSYL TRANSFERASES"/>
    <property type="match status" value="1"/>
</dbReference>
<protein>
    <recommendedName>
        <fullName evidence="4">Glycosyltransferase</fullName>
        <ecNumber evidence="4">2.4.1.-</ecNumber>
    </recommendedName>
</protein>
<reference evidence="5 6" key="1">
    <citation type="submission" date="2024-01" db="EMBL/GenBank/DDBJ databases">
        <title>Genome assemblies of Stephania.</title>
        <authorList>
            <person name="Yang L."/>
        </authorList>
    </citation>
    <scope>NUCLEOTIDE SEQUENCE [LARGE SCALE GENOMIC DNA]</scope>
    <source>
        <strain evidence="5">YNDBR</strain>
        <tissue evidence="5">Leaf</tissue>
    </source>
</reference>
<dbReference type="PANTHER" id="PTHR11926:SF1264">
    <property type="entry name" value="GLYCOSYLTRANSFERASE-RELATED"/>
    <property type="match status" value="1"/>
</dbReference>
<evidence type="ECO:0000256" key="4">
    <source>
        <dbReference type="RuleBase" id="RU362057"/>
    </source>
</evidence>
<keyword evidence="3" id="KW-0328">Glycosyltransferase</keyword>
<evidence type="ECO:0000256" key="2">
    <source>
        <dbReference type="ARBA" id="ARBA00022679"/>
    </source>
</evidence>
<comment type="caution">
    <text evidence="5">The sequence shown here is derived from an EMBL/GenBank/DDBJ whole genome shotgun (WGS) entry which is preliminary data.</text>
</comment>
<dbReference type="EC" id="2.4.1.-" evidence="4"/>
<sequence>MGSVIEEAQQLIQPRHHVVMVSLAQQGHINPMLRFAKVLVSKGLHVTLATTEEARDRLLSFSSSSSTVTPSSATTSPKIDFEFFSDGFSPDYDRLKHVDQYVNSLPIYAANNFKDLLSAHLNNKNNISCVITNIFFPSAIDVAEELGIPCALLWIQTCALYSIYYRYYKNLNDFPSLHNLDLIVHDLPGIPRLGIDDLPAFIHPSDPFPSFNKWLSYLIENLDRVKWVLGSSFYELEKEIVDSMSKPGVHPIVPIGPLVPSVLLGVDETVGGSADLWKPQDSCLAWLDTKPRASVVYISFGSTGVFSAKQMENMALALKESKRPFLWVVKPASGDDGRGEVPKWFAKESSKEQGLVVPWCSQVKVLMHEAVGCFVSHCGWNSGMETLAAGVPLVAFPLWTDQPTNARLFVEVFGTGVSVRAGGDGVVSKEEIGRCIGEVMDEGEKAGELRAKAEEWRIAARVAVAKGGSSYRNLELFIADILSSS</sequence>
<dbReference type="PROSITE" id="PS00375">
    <property type="entry name" value="UDPGT"/>
    <property type="match status" value="1"/>
</dbReference>
<dbReference type="GO" id="GO:0080044">
    <property type="term" value="F:quercetin 7-O-glucosyltransferase activity"/>
    <property type="evidence" value="ECO:0007669"/>
    <property type="project" value="TreeGrafter"/>
</dbReference>
<dbReference type="GO" id="GO:0010294">
    <property type="term" value="F:abscisic acid glucosyltransferase activity"/>
    <property type="evidence" value="ECO:0007669"/>
    <property type="project" value="TreeGrafter"/>
</dbReference>
<dbReference type="GO" id="GO:0080043">
    <property type="term" value="F:quercetin 3-O-glucosyltransferase activity"/>
    <property type="evidence" value="ECO:0007669"/>
    <property type="project" value="TreeGrafter"/>
</dbReference>
<name>A0AAP0L3S0_9MAGN</name>
<dbReference type="Pfam" id="PF00201">
    <property type="entry name" value="UDPGT"/>
    <property type="match status" value="1"/>
</dbReference>
<proteinExistence type="inferred from homology"/>
<accession>A0AAP0L3S0</accession>
<evidence type="ECO:0000313" key="6">
    <source>
        <dbReference type="Proteomes" id="UP001420932"/>
    </source>
</evidence>
<evidence type="ECO:0000256" key="3">
    <source>
        <dbReference type="RuleBase" id="RU003718"/>
    </source>
</evidence>
<comment type="similarity">
    <text evidence="1 3">Belongs to the UDP-glycosyltransferase family.</text>
</comment>
<dbReference type="InterPro" id="IPR002213">
    <property type="entry name" value="UDP_glucos_trans"/>
</dbReference>
<dbReference type="Gene3D" id="3.40.50.2000">
    <property type="entry name" value="Glycogen Phosphorylase B"/>
    <property type="match status" value="2"/>
</dbReference>
<dbReference type="AlphaFoldDB" id="A0AAP0L3S0"/>
<evidence type="ECO:0000313" key="5">
    <source>
        <dbReference type="EMBL" id="KAK9163806.1"/>
    </source>
</evidence>
<dbReference type="EMBL" id="JBBNAF010000002">
    <property type="protein sequence ID" value="KAK9163806.1"/>
    <property type="molecule type" value="Genomic_DNA"/>
</dbReference>
<dbReference type="Proteomes" id="UP001420932">
    <property type="component" value="Unassembled WGS sequence"/>
</dbReference>
<keyword evidence="2 3" id="KW-0808">Transferase</keyword>